<accession>A0A813RBY2</accession>
<keyword evidence="4" id="KW-1185">Reference proteome</keyword>
<dbReference type="AlphaFoldDB" id="A0A813RBY2"/>
<dbReference type="NCBIfam" id="TIGR04344">
    <property type="entry name" value="ovoA_Nterm"/>
    <property type="match status" value="1"/>
</dbReference>
<comment type="similarity">
    <text evidence="1">Belongs to the sulfatase-modifying factor family.</text>
</comment>
<evidence type="ECO:0000313" key="3">
    <source>
        <dbReference type="EMBL" id="CAF0779293.1"/>
    </source>
</evidence>
<dbReference type="InterPro" id="IPR005532">
    <property type="entry name" value="SUMF_dom"/>
</dbReference>
<comment type="caution">
    <text evidence="3">The sequence shown here is derived from an EMBL/GenBank/DDBJ whole genome shotgun (WGS) entry which is preliminary data.</text>
</comment>
<gene>
    <name evidence="3" type="ORF">OXX778_LOCUS5370</name>
</gene>
<organism evidence="3 4">
    <name type="scientific">Brachionus calyciflorus</name>
    <dbReference type="NCBI Taxonomy" id="104777"/>
    <lineage>
        <taxon>Eukaryota</taxon>
        <taxon>Metazoa</taxon>
        <taxon>Spiralia</taxon>
        <taxon>Gnathifera</taxon>
        <taxon>Rotifera</taxon>
        <taxon>Eurotatoria</taxon>
        <taxon>Monogononta</taxon>
        <taxon>Pseudotrocha</taxon>
        <taxon>Ploima</taxon>
        <taxon>Brachionidae</taxon>
        <taxon>Brachionus</taxon>
    </lineage>
</organism>
<dbReference type="InterPro" id="IPR042095">
    <property type="entry name" value="SUMF_sf"/>
</dbReference>
<reference evidence="3" key="1">
    <citation type="submission" date="2021-02" db="EMBL/GenBank/DDBJ databases">
        <authorList>
            <person name="Nowell W R."/>
        </authorList>
    </citation>
    <scope>NUCLEOTIDE SEQUENCE</scope>
    <source>
        <strain evidence="3">Ploen Becks lab</strain>
    </source>
</reference>
<feature type="domain" description="Sulfatase-modifying factor enzyme-like" evidence="2">
    <location>
        <begin position="216"/>
        <end position="296"/>
    </location>
</feature>
<evidence type="ECO:0000313" key="4">
    <source>
        <dbReference type="Proteomes" id="UP000663879"/>
    </source>
</evidence>
<dbReference type="GO" id="GO:0120147">
    <property type="term" value="F:formylglycine-generating oxidase activity"/>
    <property type="evidence" value="ECO:0007669"/>
    <property type="project" value="TreeGrafter"/>
</dbReference>
<dbReference type="SUPFAM" id="SSF53335">
    <property type="entry name" value="S-adenosyl-L-methionine-dependent methyltransferases"/>
    <property type="match status" value="1"/>
</dbReference>
<dbReference type="InterPro" id="IPR051043">
    <property type="entry name" value="Sulfatase_Mod_Factor_Kinase"/>
</dbReference>
<dbReference type="Proteomes" id="UP000663879">
    <property type="component" value="Unassembled WGS sequence"/>
</dbReference>
<dbReference type="InterPro" id="IPR016187">
    <property type="entry name" value="CTDL_fold"/>
</dbReference>
<feature type="domain" description="Sulfatase-modifying factor enzyme-like" evidence="2">
    <location>
        <begin position="370"/>
        <end position="525"/>
    </location>
</feature>
<protein>
    <recommendedName>
        <fullName evidence="2">Sulfatase-modifying factor enzyme-like domain-containing protein</fullName>
    </recommendedName>
</protein>
<proteinExistence type="inferred from homology"/>
<sequence>MDIKKTNDKFTNPLTGKLVFDSIKPLNLNSFTKEDLREYFNNSFDLYETLFTSLKYDSVYYLCPDRLRLPLIFYYGHTAAVFMNKLCLAGLIKPNERIRFDLEMTFETGVDEMSWDDTEHYRMGGSYKWPTVEETKEFRLKVRELINKVIDRTPLELPVTWDSPWWALFMGFEHERIHFETSTVLIRQYPIELVQRPIGWTYAPFKLSSFKSIKENKMIKVPETNVRLGKSFDFPSYGWDNEYGQVDCKVSAFEASQFKITNEQFLEFVLDDGYKNRDYWSEEGWEWVQFKKATHPLFWVCPMKCKSGCGGVLSSYSHCQQHHFTKDQVELFNSSDSKEKMKKFFDDKNQNDLVRKFPFKYRLMFNIVEMPQNWPVEVNYHEAKAFCKWKGAGYRCITEAEHHAIRDYDVLDLNTSNDIIYQLHSKVNHNMAYGSSAPVDLHPANSKGFHDVFGNVWEWTEDNFNGLPGTKTHYLYDDFSSPCYDGRHNIIMGGSWASTGDEASCFARFMFRRHFYQHCGFRIVRSLPTLDGSKPNPQVRLVKDHIFVLGAGIPENKVDLNSNEIELSYYDTTNEQYFYDSHMHPEYFENELIEQHSDQECLQVSKLVNTIDSILDENKIDRKIATHLGCSTGRLVYNLVDKFDEVIGVDYCGRLLDVALKLQSLGKIDINLETKNDSKMTIKVENFQKIKKVVFKQMTWVPNEIPKSDLVIFTMIDRVENHLSWLRRLKEVVKPDGLLVIYSKESKWNSERLDIIISNVFELYNERSIDGKDSLTLWRIKSKYTKENL</sequence>
<dbReference type="InterPro" id="IPR027577">
    <property type="entry name" value="OvoA_Nterm"/>
</dbReference>
<dbReference type="InterPro" id="IPR029063">
    <property type="entry name" value="SAM-dependent_MTases_sf"/>
</dbReference>
<dbReference type="PANTHER" id="PTHR23150:SF26">
    <property type="entry name" value="GENERIC METHYLTRANSFERASE"/>
    <property type="match status" value="1"/>
</dbReference>
<dbReference type="EMBL" id="CAJNOC010000581">
    <property type="protein sequence ID" value="CAF0779293.1"/>
    <property type="molecule type" value="Genomic_DNA"/>
</dbReference>
<dbReference type="PANTHER" id="PTHR23150">
    <property type="entry name" value="SULFATASE MODIFYING FACTOR 1, 2"/>
    <property type="match status" value="1"/>
</dbReference>
<dbReference type="Gene3D" id="3.40.50.150">
    <property type="entry name" value="Vaccinia Virus protein VP39"/>
    <property type="match status" value="1"/>
</dbReference>
<evidence type="ECO:0000259" key="2">
    <source>
        <dbReference type="Pfam" id="PF03781"/>
    </source>
</evidence>
<dbReference type="Pfam" id="PF03781">
    <property type="entry name" value="FGE-sulfatase"/>
    <property type="match status" value="2"/>
</dbReference>
<dbReference type="OrthoDB" id="659at2759"/>
<dbReference type="Gene3D" id="3.90.1580.10">
    <property type="entry name" value="paralog of FGE (formylglycine-generating enzyme)"/>
    <property type="match status" value="1"/>
</dbReference>
<dbReference type="SUPFAM" id="SSF56436">
    <property type="entry name" value="C-type lectin-like"/>
    <property type="match status" value="2"/>
</dbReference>
<name>A0A813RBY2_9BILA</name>
<dbReference type="CDD" id="cd02440">
    <property type="entry name" value="AdoMet_MTases"/>
    <property type="match status" value="1"/>
</dbReference>
<evidence type="ECO:0000256" key="1">
    <source>
        <dbReference type="ARBA" id="ARBA00005310"/>
    </source>
</evidence>